<protein>
    <submittedName>
        <fullName evidence="1">Uncharacterized protein</fullName>
    </submittedName>
</protein>
<name>A0A820S697_9BILA</name>
<dbReference type="Proteomes" id="UP000663881">
    <property type="component" value="Unassembled WGS sequence"/>
</dbReference>
<sequence>LDVNQLEPTLPQINPNPIQNITPNVSDYMNHSDLTALHALSHLSPSAISALTQLAASGFSGLNSLTGLQSANSNLNSSSSLGIDPYSNSS</sequence>
<comment type="caution">
    <text evidence="1">The sequence shown here is derived from an EMBL/GenBank/DDBJ whole genome shotgun (WGS) entry which is preliminary data.</text>
</comment>
<accession>A0A820S697</accession>
<feature type="non-terminal residue" evidence="1">
    <location>
        <position position="1"/>
    </location>
</feature>
<dbReference type="EMBL" id="CAJOAY010034902">
    <property type="protein sequence ID" value="CAF4448053.1"/>
    <property type="molecule type" value="Genomic_DNA"/>
</dbReference>
<proteinExistence type="predicted"/>
<reference evidence="1" key="1">
    <citation type="submission" date="2021-02" db="EMBL/GenBank/DDBJ databases">
        <authorList>
            <person name="Nowell W R."/>
        </authorList>
    </citation>
    <scope>NUCLEOTIDE SEQUENCE</scope>
</reference>
<organism evidence="1 2">
    <name type="scientific">Adineta steineri</name>
    <dbReference type="NCBI Taxonomy" id="433720"/>
    <lineage>
        <taxon>Eukaryota</taxon>
        <taxon>Metazoa</taxon>
        <taxon>Spiralia</taxon>
        <taxon>Gnathifera</taxon>
        <taxon>Rotifera</taxon>
        <taxon>Eurotatoria</taxon>
        <taxon>Bdelloidea</taxon>
        <taxon>Adinetida</taxon>
        <taxon>Adinetidae</taxon>
        <taxon>Adineta</taxon>
    </lineage>
</organism>
<evidence type="ECO:0000313" key="2">
    <source>
        <dbReference type="Proteomes" id="UP000663881"/>
    </source>
</evidence>
<evidence type="ECO:0000313" key="1">
    <source>
        <dbReference type="EMBL" id="CAF4448053.1"/>
    </source>
</evidence>
<dbReference type="AlphaFoldDB" id="A0A820S697"/>
<gene>
    <name evidence="1" type="ORF">OKA104_LOCUS54004</name>
</gene>